<dbReference type="PROSITE" id="PS50889">
    <property type="entry name" value="S4"/>
    <property type="match status" value="1"/>
</dbReference>
<dbReference type="Gene3D" id="3.30.70.1560">
    <property type="entry name" value="Alpha-L RNA-binding motif"/>
    <property type="match status" value="1"/>
</dbReference>
<dbReference type="AlphaFoldDB" id="A0AA37TYF9"/>
<dbReference type="GO" id="GO:0120159">
    <property type="term" value="F:rRNA pseudouridine synthase activity"/>
    <property type="evidence" value="ECO:0007669"/>
    <property type="project" value="UniProtKB-ARBA"/>
</dbReference>
<dbReference type="Pfam" id="PF01479">
    <property type="entry name" value="S4"/>
    <property type="match status" value="1"/>
</dbReference>
<dbReference type="InterPro" id="IPR002942">
    <property type="entry name" value="S4_RNA-bd"/>
</dbReference>
<proteinExistence type="inferred from homology"/>
<evidence type="ECO:0000256" key="3">
    <source>
        <dbReference type="ARBA" id="ARBA00022884"/>
    </source>
</evidence>
<name>A0AA37TYF9_9RHOB</name>
<comment type="similarity">
    <text evidence="2 6">Belongs to the pseudouridine synthase RsuA family.</text>
</comment>
<dbReference type="EMBL" id="BSPP01000021">
    <property type="protein sequence ID" value="GLS88859.1"/>
    <property type="molecule type" value="Genomic_DNA"/>
</dbReference>
<feature type="compositionally biased region" description="Low complexity" evidence="7">
    <location>
        <begin position="330"/>
        <end position="343"/>
    </location>
</feature>
<dbReference type="InterPro" id="IPR000748">
    <property type="entry name" value="PsdUridine_synth_RsuA/RluB/E/F"/>
</dbReference>
<protein>
    <recommendedName>
        <fullName evidence="6">Pseudouridine synthase</fullName>
        <ecNumber evidence="6">5.4.99.-</ecNumber>
    </recommendedName>
</protein>
<dbReference type="Pfam" id="PF00849">
    <property type="entry name" value="PseudoU_synth_2"/>
    <property type="match status" value="1"/>
</dbReference>
<feature type="compositionally biased region" description="Low complexity" evidence="7">
    <location>
        <begin position="289"/>
        <end position="300"/>
    </location>
</feature>
<dbReference type="InterPro" id="IPR036986">
    <property type="entry name" value="S4_RNA-bd_sf"/>
</dbReference>
<evidence type="ECO:0000256" key="2">
    <source>
        <dbReference type="ARBA" id="ARBA00008348"/>
    </source>
</evidence>
<dbReference type="SUPFAM" id="SSF55120">
    <property type="entry name" value="Pseudouridine synthase"/>
    <property type="match status" value="1"/>
</dbReference>
<comment type="caution">
    <text evidence="9">The sequence shown here is derived from an EMBL/GenBank/DDBJ whole genome shotgun (WGS) entry which is preliminary data.</text>
</comment>
<evidence type="ECO:0000256" key="6">
    <source>
        <dbReference type="RuleBase" id="RU003887"/>
    </source>
</evidence>
<dbReference type="Proteomes" id="UP001157355">
    <property type="component" value="Unassembled WGS sequence"/>
</dbReference>
<comment type="catalytic activity">
    <reaction evidence="1">
        <text>a uridine in RNA = a pseudouridine in RNA</text>
        <dbReference type="Rhea" id="RHEA:48348"/>
        <dbReference type="Rhea" id="RHEA-COMP:12068"/>
        <dbReference type="Rhea" id="RHEA-COMP:12069"/>
        <dbReference type="ChEBI" id="CHEBI:65314"/>
        <dbReference type="ChEBI" id="CHEBI:65315"/>
    </reaction>
</comment>
<sequence>MAENTNPPKIARVAGPKVEGKAVERKAAVTAKPAAGTPEGDRIAKVLSRAGVASRREAERMIELGEVSVNGKVITSPALNVTSKDKIVARGVVVGEPEQARLWLYYKPDGLVTSESDEKGRETVFDNLPAELPRVMSVGRLDLNSEGLLLLTNDGALKRRLELPSTGWLRKYRVRVNGNPMDPDLEPLRKGIVVEGERFQPMIVVIDRIQGANAWLTVGLREGKNREIRRAMAAINLTVNRLIRISYGPFRLNDLQPGEVEEVKGKVLRDQLGQGATVDEDAPKRTRAPRPASRTTTAKADGPSKRLKSGEGLKQLSDAWGEATKPRSFGTAAKKAEAGAGAKPRSFGTAAAKAEGASRPAKPAAKRPTSTRSAPVGPKPTGGRPKRGA</sequence>
<keyword evidence="3 5" id="KW-0694">RNA-binding</keyword>
<dbReference type="InterPro" id="IPR050343">
    <property type="entry name" value="RsuA_PseudoU_synthase"/>
</dbReference>
<organism evidence="9 10">
    <name type="scientific">Cypionkella aquatica</name>
    <dbReference type="NCBI Taxonomy" id="1756042"/>
    <lineage>
        <taxon>Bacteria</taxon>
        <taxon>Pseudomonadati</taxon>
        <taxon>Pseudomonadota</taxon>
        <taxon>Alphaproteobacteria</taxon>
        <taxon>Rhodobacterales</taxon>
        <taxon>Paracoccaceae</taxon>
        <taxon>Cypionkella</taxon>
    </lineage>
</organism>
<dbReference type="InterPro" id="IPR018496">
    <property type="entry name" value="PsdUridine_synth_RsuA/RluB_CS"/>
</dbReference>
<feature type="compositionally biased region" description="Basic and acidic residues" evidence="7">
    <location>
        <begin position="302"/>
        <end position="311"/>
    </location>
</feature>
<feature type="domain" description="RNA-binding S4" evidence="8">
    <location>
        <begin position="41"/>
        <end position="100"/>
    </location>
</feature>
<dbReference type="InterPro" id="IPR020094">
    <property type="entry name" value="TruA/RsuA/RluB/E/F_N"/>
</dbReference>
<evidence type="ECO:0000256" key="5">
    <source>
        <dbReference type="PROSITE-ProRule" id="PRU00182"/>
    </source>
</evidence>
<reference evidence="9 10" key="1">
    <citation type="journal article" date="2014" name="Int. J. Syst. Evol. Microbiol.">
        <title>Complete genome sequence of Corynebacterium casei LMG S-19264T (=DSM 44701T), isolated from a smear-ripened cheese.</title>
        <authorList>
            <consortium name="US DOE Joint Genome Institute (JGI-PGF)"/>
            <person name="Walter F."/>
            <person name="Albersmeier A."/>
            <person name="Kalinowski J."/>
            <person name="Ruckert C."/>
        </authorList>
    </citation>
    <scope>NUCLEOTIDE SEQUENCE [LARGE SCALE GENOMIC DNA]</scope>
    <source>
        <strain evidence="9 10">NBRC 111766</strain>
    </source>
</reference>
<feature type="region of interest" description="Disordered" evidence="7">
    <location>
        <begin position="271"/>
        <end position="389"/>
    </location>
</feature>
<dbReference type="RefSeq" id="WP_284326936.1">
    <property type="nucleotide sequence ID" value="NZ_BSPP01000021.1"/>
</dbReference>
<feature type="compositionally biased region" description="Low complexity" evidence="7">
    <location>
        <begin position="357"/>
        <end position="383"/>
    </location>
</feature>
<evidence type="ECO:0000256" key="1">
    <source>
        <dbReference type="ARBA" id="ARBA00000073"/>
    </source>
</evidence>
<keyword evidence="4 6" id="KW-0413">Isomerase</keyword>
<dbReference type="EC" id="5.4.99.-" evidence="6"/>
<keyword evidence="10" id="KW-1185">Reference proteome</keyword>
<dbReference type="SUPFAM" id="SSF55174">
    <property type="entry name" value="Alpha-L RNA-binding motif"/>
    <property type="match status" value="1"/>
</dbReference>
<gene>
    <name evidence="9" type="ORF">GCM10010873_38330</name>
</gene>
<dbReference type="GO" id="GO:0003723">
    <property type="term" value="F:RNA binding"/>
    <property type="evidence" value="ECO:0007669"/>
    <property type="project" value="UniProtKB-KW"/>
</dbReference>
<dbReference type="InterPro" id="IPR020103">
    <property type="entry name" value="PsdUridine_synth_cat_dom_sf"/>
</dbReference>
<evidence type="ECO:0000313" key="9">
    <source>
        <dbReference type="EMBL" id="GLS88859.1"/>
    </source>
</evidence>
<dbReference type="CDD" id="cd00165">
    <property type="entry name" value="S4"/>
    <property type="match status" value="1"/>
</dbReference>
<accession>A0AA37TYF9</accession>
<dbReference type="InterPro" id="IPR006145">
    <property type="entry name" value="PsdUridine_synth_RsuA/RluA"/>
</dbReference>
<dbReference type="PANTHER" id="PTHR47683">
    <property type="entry name" value="PSEUDOURIDINE SYNTHASE FAMILY PROTEIN-RELATED"/>
    <property type="match status" value="1"/>
</dbReference>
<evidence type="ECO:0000256" key="7">
    <source>
        <dbReference type="SAM" id="MobiDB-lite"/>
    </source>
</evidence>
<evidence type="ECO:0000313" key="10">
    <source>
        <dbReference type="Proteomes" id="UP001157355"/>
    </source>
</evidence>
<dbReference type="Gene3D" id="3.10.290.10">
    <property type="entry name" value="RNA-binding S4 domain"/>
    <property type="match status" value="1"/>
</dbReference>
<dbReference type="NCBIfam" id="TIGR00093">
    <property type="entry name" value="pseudouridine synthase"/>
    <property type="match status" value="1"/>
</dbReference>
<evidence type="ECO:0000256" key="4">
    <source>
        <dbReference type="ARBA" id="ARBA00023235"/>
    </source>
</evidence>
<evidence type="ECO:0000259" key="8">
    <source>
        <dbReference type="SMART" id="SM00363"/>
    </source>
</evidence>
<dbReference type="InterPro" id="IPR042092">
    <property type="entry name" value="PsdUridine_s_RsuA/RluB/E/F_cat"/>
</dbReference>
<dbReference type="Gene3D" id="3.30.70.580">
    <property type="entry name" value="Pseudouridine synthase I, catalytic domain, N-terminal subdomain"/>
    <property type="match status" value="1"/>
</dbReference>
<dbReference type="PANTHER" id="PTHR47683:SF3">
    <property type="entry name" value="RIBOSOMAL LARGE SUBUNIT PSEUDOURIDINE SYNTHASE B"/>
    <property type="match status" value="1"/>
</dbReference>
<dbReference type="SMART" id="SM00363">
    <property type="entry name" value="S4"/>
    <property type="match status" value="1"/>
</dbReference>
<dbReference type="GO" id="GO:0000455">
    <property type="term" value="P:enzyme-directed rRNA pseudouridine synthesis"/>
    <property type="evidence" value="ECO:0007669"/>
    <property type="project" value="UniProtKB-ARBA"/>
</dbReference>
<dbReference type="PROSITE" id="PS01149">
    <property type="entry name" value="PSI_RSU"/>
    <property type="match status" value="1"/>
</dbReference>